<name>A0AAX4JQX3_9TREE</name>
<proteinExistence type="predicted"/>
<accession>A0AAX4JQX3</accession>
<keyword evidence="2" id="KW-1185">Reference proteome</keyword>
<reference evidence="1 2" key="1">
    <citation type="submission" date="2024-01" db="EMBL/GenBank/DDBJ databases">
        <title>Comparative genomics of Cryptococcus and Kwoniella reveals pathogenesis evolution and contrasting modes of karyotype evolution via chromosome fusion or intercentromeric recombination.</title>
        <authorList>
            <person name="Coelho M.A."/>
            <person name="David-Palma M."/>
            <person name="Shea T."/>
            <person name="Bowers K."/>
            <person name="McGinley-Smith S."/>
            <person name="Mohammad A.W."/>
            <person name="Gnirke A."/>
            <person name="Yurkov A.M."/>
            <person name="Nowrousian M."/>
            <person name="Sun S."/>
            <person name="Cuomo C.A."/>
            <person name="Heitman J."/>
        </authorList>
    </citation>
    <scope>NUCLEOTIDE SEQUENCE [LARGE SCALE GENOMIC DNA]</scope>
    <source>
        <strain evidence="1 2">CBS 6074</strain>
    </source>
</reference>
<dbReference type="GeneID" id="91092459"/>
<dbReference type="Proteomes" id="UP001355207">
    <property type="component" value="Chromosome 2"/>
</dbReference>
<evidence type="ECO:0008006" key="3">
    <source>
        <dbReference type="Google" id="ProtNLM"/>
    </source>
</evidence>
<evidence type="ECO:0000313" key="1">
    <source>
        <dbReference type="EMBL" id="WWC86908.1"/>
    </source>
</evidence>
<dbReference type="RefSeq" id="XP_066073671.1">
    <property type="nucleotide sequence ID" value="XM_066217574.1"/>
</dbReference>
<evidence type="ECO:0000313" key="2">
    <source>
        <dbReference type="Proteomes" id="UP001355207"/>
    </source>
</evidence>
<sequence length="337" mass="39713">MRRINPKRVDQGKLNDQSRLFTLDKRNNIGYFSLEEHSSEWCHNNETIGITIPNCKTLRLRLNDDNGCLHYEYYSQSYLSRFQYILDDGNSCKFLTNLHPKTLILDNYLLGKTEIMFSKSLPKSFWLKIETLVLILPSFQDGLFDSFQSTSAINSKKNDLPKLLKIYWIFMPTPKVKNEIPKNAAKSIAYYHRGYPRIQPAPPHQHELIISSVIWPNVPITYINSGSSFLSNSKEEREVFESEYQQATNFRNEKPTTLNHLSKSYQAKFKEFLEEKLISAMRDQQWTEEKQEARLDTIQFKTLEEWMKEDDLKEGLDSEEWEVWADYMSKKNGRVGY</sequence>
<protein>
    <recommendedName>
        <fullName evidence="3">HNH nuclease domain-containing protein</fullName>
    </recommendedName>
</protein>
<dbReference type="EMBL" id="CP144099">
    <property type="protein sequence ID" value="WWC86908.1"/>
    <property type="molecule type" value="Genomic_DNA"/>
</dbReference>
<organism evidence="1 2">
    <name type="scientific">Kwoniella dendrophila CBS 6074</name>
    <dbReference type="NCBI Taxonomy" id="1295534"/>
    <lineage>
        <taxon>Eukaryota</taxon>
        <taxon>Fungi</taxon>
        <taxon>Dikarya</taxon>
        <taxon>Basidiomycota</taxon>
        <taxon>Agaricomycotina</taxon>
        <taxon>Tremellomycetes</taxon>
        <taxon>Tremellales</taxon>
        <taxon>Cryptococcaceae</taxon>
        <taxon>Kwoniella</taxon>
    </lineage>
</organism>
<dbReference type="AlphaFoldDB" id="A0AAX4JQX3"/>
<gene>
    <name evidence="1" type="ORF">L201_001787</name>
</gene>